<evidence type="ECO:0000256" key="2">
    <source>
        <dbReference type="ARBA" id="ARBA00022559"/>
    </source>
</evidence>
<comment type="similarity">
    <text evidence="6">Belongs to the DyP-type peroxidase family.</text>
</comment>
<evidence type="ECO:0000256" key="4">
    <source>
        <dbReference type="ARBA" id="ARBA00023002"/>
    </source>
</evidence>
<dbReference type="SUPFAM" id="SSF54909">
    <property type="entry name" value="Dimeric alpha+beta barrel"/>
    <property type="match status" value="1"/>
</dbReference>
<evidence type="ECO:0000313" key="11">
    <source>
        <dbReference type="Proteomes" id="UP000216001"/>
    </source>
</evidence>
<dbReference type="EMBL" id="NOWC01000012">
    <property type="protein sequence ID" value="OZS74459.1"/>
    <property type="molecule type" value="Genomic_DNA"/>
</dbReference>
<dbReference type="GO" id="GO:0005829">
    <property type="term" value="C:cytosol"/>
    <property type="evidence" value="ECO:0007669"/>
    <property type="project" value="TreeGrafter"/>
</dbReference>
<evidence type="ECO:0000313" key="10">
    <source>
        <dbReference type="EMBL" id="OZS74459.1"/>
    </source>
</evidence>
<evidence type="ECO:0000259" key="8">
    <source>
        <dbReference type="Pfam" id="PF20628"/>
    </source>
</evidence>
<keyword evidence="5" id="KW-0408">Iron</keyword>
<comment type="caution">
    <text evidence="10">The sequence shown here is derived from an EMBL/GenBank/DDBJ whole genome shotgun (WGS) entry which is preliminary data.</text>
</comment>
<name>A0A264VT06_PRORE</name>
<dbReference type="NCBIfam" id="TIGR01413">
    <property type="entry name" value="Dyp_perox_fam"/>
    <property type="match status" value="1"/>
</dbReference>
<keyword evidence="2 10" id="KW-0575">Peroxidase</keyword>
<organism evidence="10 11">
    <name type="scientific">Providencia rettgeri</name>
    <dbReference type="NCBI Taxonomy" id="587"/>
    <lineage>
        <taxon>Bacteria</taxon>
        <taxon>Pseudomonadati</taxon>
        <taxon>Pseudomonadota</taxon>
        <taxon>Gammaproteobacteria</taxon>
        <taxon>Enterobacterales</taxon>
        <taxon>Morganellaceae</taxon>
        <taxon>Providencia</taxon>
    </lineage>
</organism>
<evidence type="ECO:0000256" key="6">
    <source>
        <dbReference type="ARBA" id="ARBA00025737"/>
    </source>
</evidence>
<sequence>MSHSQSGILKEHSRFGIFIEAQVQEGSLDEVKSGCKSFVEALTKLQAQYPDDRLGAVIAFGSDIWKQLGKANTAPELKPFRTLGKGLAPATQRDMFIHIQSLRHDINFSLAQAALKAFGKSISVVEEIHGFRWVDDRDLSGFIDGTENPQGEEIAEVTLIEDGEDKGGSYVLVQRYEHDLRKWDRFSEHEQEKMIGRTKKDSVELDEDARNVTSHVSRVVIEEEGEELSVMRHSLPYGTASGKHGLFFIAYCARLHNIEQQLLSMFGEKDGKYDDLLRMTKAVSGSYYYAPSIETLTSL</sequence>
<dbReference type="InterPro" id="IPR011008">
    <property type="entry name" value="Dimeric_a/b-barrel"/>
</dbReference>
<gene>
    <name evidence="10" type="ORF">CHI95_11810</name>
    <name evidence="9" type="ORF">OGX73_09975</name>
</gene>
<evidence type="ECO:0000256" key="3">
    <source>
        <dbReference type="ARBA" id="ARBA00022723"/>
    </source>
</evidence>
<dbReference type="Pfam" id="PF04261">
    <property type="entry name" value="Dyp_perox_N"/>
    <property type="match status" value="1"/>
</dbReference>
<dbReference type="Pfam" id="PF20628">
    <property type="entry name" value="Dyp_perox_C"/>
    <property type="match status" value="1"/>
</dbReference>
<feature type="domain" description="Dyp-type peroxidase N-terminal" evidence="7">
    <location>
        <begin position="5"/>
        <end position="132"/>
    </location>
</feature>
<dbReference type="Proteomes" id="UP000216001">
    <property type="component" value="Unassembled WGS sequence"/>
</dbReference>
<accession>A0A264VT06</accession>
<reference evidence="10 11" key="1">
    <citation type="submission" date="2017-07" db="EMBL/GenBank/DDBJ databases">
        <title>blaIMP-27 on transferable plasmids in Proteus mirabilis and Providencia rettgeri.</title>
        <authorList>
            <person name="Potter R."/>
        </authorList>
    </citation>
    <scope>NUCLEOTIDE SEQUENCE [LARGE SCALE GENOMIC DNA]</scope>
    <source>
        <strain evidence="10 11">PR1</strain>
    </source>
</reference>
<dbReference type="PROSITE" id="PS51404">
    <property type="entry name" value="DYP_PEROXIDASE"/>
    <property type="match status" value="1"/>
</dbReference>
<dbReference type="Proteomes" id="UP001159001">
    <property type="component" value="Unassembled WGS sequence"/>
</dbReference>
<keyword evidence="4" id="KW-0560">Oxidoreductase</keyword>
<reference evidence="9" key="2">
    <citation type="submission" date="2022-10" db="EMBL/GenBank/DDBJ databases">
        <title>Bacterial isolates recovered from the One Health project in Brazil.</title>
        <authorList>
            <person name="Valiatti T.B."/>
            <person name="Santos F."/>
            <person name="Cayo R."/>
            <person name="Gales A.C."/>
        </authorList>
    </citation>
    <scope>NUCLEOTIDE SEQUENCE</scope>
    <source>
        <strain evidence="9">PVR188</strain>
    </source>
</reference>
<dbReference type="STRING" id="587.RB151_027780"/>
<protein>
    <submittedName>
        <fullName evidence="9 10">Peroxidase</fullName>
    </submittedName>
</protein>
<evidence type="ECO:0000259" key="7">
    <source>
        <dbReference type="Pfam" id="PF04261"/>
    </source>
</evidence>
<dbReference type="GO" id="GO:0046872">
    <property type="term" value="F:metal ion binding"/>
    <property type="evidence" value="ECO:0007669"/>
    <property type="project" value="UniProtKB-KW"/>
</dbReference>
<dbReference type="InterPro" id="IPR048328">
    <property type="entry name" value="Dyp_perox_C"/>
</dbReference>
<feature type="domain" description="Dyp-type peroxidase C-terminal" evidence="8">
    <location>
        <begin position="135"/>
        <end position="294"/>
    </location>
</feature>
<dbReference type="RefSeq" id="WP_094961722.1">
    <property type="nucleotide sequence ID" value="NZ_AP022373.1"/>
</dbReference>
<keyword evidence="3" id="KW-0479">Metal-binding</keyword>
<proteinExistence type="inferred from homology"/>
<evidence type="ECO:0000256" key="1">
    <source>
        <dbReference type="ARBA" id="ARBA00001970"/>
    </source>
</evidence>
<dbReference type="GO" id="GO:0004601">
    <property type="term" value="F:peroxidase activity"/>
    <property type="evidence" value="ECO:0007669"/>
    <property type="project" value="UniProtKB-KW"/>
</dbReference>
<dbReference type="AlphaFoldDB" id="A0A264VT06"/>
<dbReference type="EMBL" id="JAOWIN010000006">
    <property type="protein sequence ID" value="MDI9092943.1"/>
    <property type="molecule type" value="Genomic_DNA"/>
</dbReference>
<evidence type="ECO:0000256" key="5">
    <source>
        <dbReference type="ARBA" id="ARBA00023004"/>
    </source>
</evidence>
<comment type="cofactor">
    <cofactor evidence="1">
        <name>heme b</name>
        <dbReference type="ChEBI" id="CHEBI:60344"/>
    </cofactor>
</comment>
<dbReference type="PANTHER" id="PTHR30521:SF0">
    <property type="entry name" value="DYP-TYPE PEROXIDASE FAMILY PROTEIN"/>
    <property type="match status" value="1"/>
</dbReference>
<evidence type="ECO:0000313" key="9">
    <source>
        <dbReference type="EMBL" id="MDI9092943.1"/>
    </source>
</evidence>
<dbReference type="PANTHER" id="PTHR30521">
    <property type="entry name" value="DEFERROCHELATASE/PEROXIDASE"/>
    <property type="match status" value="1"/>
</dbReference>
<dbReference type="InterPro" id="IPR006314">
    <property type="entry name" value="Dyp_peroxidase"/>
</dbReference>
<dbReference type="InterPro" id="IPR048327">
    <property type="entry name" value="Dyp_perox_N"/>
</dbReference>
<dbReference type="GO" id="GO:0020037">
    <property type="term" value="F:heme binding"/>
    <property type="evidence" value="ECO:0007669"/>
    <property type="project" value="InterPro"/>
</dbReference>